<evidence type="ECO:0000256" key="2">
    <source>
        <dbReference type="ARBA" id="ARBA00012438"/>
    </source>
</evidence>
<evidence type="ECO:0000259" key="9">
    <source>
        <dbReference type="PROSITE" id="PS50109"/>
    </source>
</evidence>
<dbReference type="SUPFAM" id="SSF55874">
    <property type="entry name" value="ATPase domain of HSP90 chaperone/DNA topoisomerase II/histidine kinase"/>
    <property type="match status" value="1"/>
</dbReference>
<dbReference type="PROSITE" id="PS50109">
    <property type="entry name" value="HIS_KIN"/>
    <property type="match status" value="1"/>
</dbReference>
<evidence type="ECO:0000256" key="1">
    <source>
        <dbReference type="ARBA" id="ARBA00000085"/>
    </source>
</evidence>
<proteinExistence type="predicted"/>
<keyword evidence="4" id="KW-0808">Transferase</keyword>
<dbReference type="RefSeq" id="WP_135640419.1">
    <property type="nucleotide sequence ID" value="NZ_RQGH01000006.1"/>
</dbReference>
<dbReference type="Pfam" id="PF07568">
    <property type="entry name" value="HisKA_2"/>
    <property type="match status" value="1"/>
</dbReference>
<dbReference type="GO" id="GO:0005524">
    <property type="term" value="F:ATP binding"/>
    <property type="evidence" value="ECO:0007669"/>
    <property type="project" value="UniProtKB-KW"/>
</dbReference>
<protein>
    <recommendedName>
        <fullName evidence="2">histidine kinase</fullName>
        <ecNumber evidence="2">2.7.13.3</ecNumber>
    </recommendedName>
</protein>
<keyword evidence="3" id="KW-0597">Phosphoprotein</keyword>
<feature type="transmembrane region" description="Helical" evidence="8">
    <location>
        <begin position="39"/>
        <end position="55"/>
    </location>
</feature>
<dbReference type="Pfam" id="PF02518">
    <property type="entry name" value="HATPase_c"/>
    <property type="match status" value="1"/>
</dbReference>
<sequence length="313" mass="35764">MNAIVFLNVTSFIIYLLAIFQIIFVLIKKPVFRGEGTMVLVLALIPCYVNISNIFEHGFSIDYFDDYEGFFKDLYAMFLLIYFYVHTIKKEQNTIIQHESQIKSDLKLKTKLLTEIHHRVNNNLQIISGLMALQIESEKDEKLTTSLNLIQNRINAIASVHKIIYGSPNLLFVNLNQIFSSILLNIKLTYLKENQNIELRELIEEGLEMDLDRAIPIGLILNELVSNAFRHAFKKEDKGIIEVSLGKLSDEYVLVIKDNGLGSEVELSESKGIGIMLVKNLVKQIKGKIIFDNTIGMNVEIRFPLVNDSPIEI</sequence>
<evidence type="ECO:0000313" key="11">
    <source>
        <dbReference type="Proteomes" id="UP000297567"/>
    </source>
</evidence>
<feature type="transmembrane region" description="Helical" evidence="8">
    <location>
        <begin position="67"/>
        <end position="85"/>
    </location>
</feature>
<dbReference type="Proteomes" id="UP000297567">
    <property type="component" value="Unassembled WGS sequence"/>
</dbReference>
<organism evidence="10 11">
    <name type="scientific">Leptospira jelokensis</name>
    <dbReference type="NCBI Taxonomy" id="2484931"/>
    <lineage>
        <taxon>Bacteria</taxon>
        <taxon>Pseudomonadati</taxon>
        <taxon>Spirochaetota</taxon>
        <taxon>Spirochaetia</taxon>
        <taxon>Leptospirales</taxon>
        <taxon>Leptospiraceae</taxon>
        <taxon>Leptospira</taxon>
    </lineage>
</organism>
<accession>A0A4Z1A4L1</accession>
<dbReference type="Gene3D" id="3.30.450.20">
    <property type="entry name" value="PAS domain"/>
    <property type="match status" value="1"/>
</dbReference>
<dbReference type="PANTHER" id="PTHR41523">
    <property type="entry name" value="TWO-COMPONENT SYSTEM SENSOR PROTEIN"/>
    <property type="match status" value="1"/>
</dbReference>
<evidence type="ECO:0000256" key="3">
    <source>
        <dbReference type="ARBA" id="ARBA00022553"/>
    </source>
</evidence>
<evidence type="ECO:0000313" key="10">
    <source>
        <dbReference type="EMBL" id="TGL75965.1"/>
    </source>
</evidence>
<reference evidence="10" key="1">
    <citation type="journal article" date="2019" name="PLoS Negl. Trop. Dis.">
        <title>Revisiting the worldwide diversity of Leptospira species in the environment.</title>
        <authorList>
            <person name="Vincent A.T."/>
            <person name="Schiettekatte O."/>
            <person name="Bourhy P."/>
            <person name="Veyrier F.J."/>
            <person name="Picardeau M."/>
        </authorList>
    </citation>
    <scope>NUCLEOTIDE SEQUENCE [LARGE SCALE GENOMIC DNA]</scope>
    <source>
        <strain evidence="10">201702451</strain>
    </source>
</reference>
<evidence type="ECO:0000256" key="4">
    <source>
        <dbReference type="ARBA" id="ARBA00022679"/>
    </source>
</evidence>
<keyword evidence="7" id="KW-0067">ATP-binding</keyword>
<keyword evidence="8" id="KW-0472">Membrane</keyword>
<evidence type="ECO:0000256" key="5">
    <source>
        <dbReference type="ARBA" id="ARBA00022741"/>
    </source>
</evidence>
<comment type="caution">
    <text evidence="10">The sequence shown here is derived from an EMBL/GenBank/DDBJ whole genome shotgun (WGS) entry which is preliminary data.</text>
</comment>
<dbReference type="InterPro" id="IPR011495">
    <property type="entry name" value="Sig_transdc_His_kin_sub2_dim/P"/>
</dbReference>
<dbReference type="EC" id="2.7.13.3" evidence="2"/>
<dbReference type="Gene3D" id="3.30.565.10">
    <property type="entry name" value="Histidine kinase-like ATPase, C-terminal domain"/>
    <property type="match status" value="1"/>
</dbReference>
<dbReference type="SMART" id="SM00387">
    <property type="entry name" value="HATPase_c"/>
    <property type="match status" value="1"/>
</dbReference>
<keyword evidence="8" id="KW-0812">Transmembrane</keyword>
<dbReference type="AlphaFoldDB" id="A0A4Z1A4L1"/>
<dbReference type="InterPro" id="IPR003594">
    <property type="entry name" value="HATPase_dom"/>
</dbReference>
<keyword evidence="11" id="KW-1185">Reference proteome</keyword>
<evidence type="ECO:0000256" key="8">
    <source>
        <dbReference type="SAM" id="Phobius"/>
    </source>
</evidence>
<dbReference type="InterPro" id="IPR036890">
    <property type="entry name" value="HATPase_C_sf"/>
</dbReference>
<comment type="catalytic activity">
    <reaction evidence="1">
        <text>ATP + protein L-histidine = ADP + protein N-phospho-L-histidine.</text>
        <dbReference type="EC" id="2.7.13.3"/>
    </reaction>
</comment>
<dbReference type="EMBL" id="RQGH01000006">
    <property type="protein sequence ID" value="TGL75965.1"/>
    <property type="molecule type" value="Genomic_DNA"/>
</dbReference>
<dbReference type="InterPro" id="IPR005467">
    <property type="entry name" value="His_kinase_dom"/>
</dbReference>
<keyword evidence="8" id="KW-1133">Transmembrane helix</keyword>
<dbReference type="PANTHER" id="PTHR41523:SF8">
    <property type="entry name" value="ETHYLENE RESPONSE SENSOR PROTEIN"/>
    <property type="match status" value="1"/>
</dbReference>
<evidence type="ECO:0000256" key="7">
    <source>
        <dbReference type="ARBA" id="ARBA00022840"/>
    </source>
</evidence>
<keyword evidence="5" id="KW-0547">Nucleotide-binding</keyword>
<dbReference type="GO" id="GO:0004673">
    <property type="term" value="F:protein histidine kinase activity"/>
    <property type="evidence" value="ECO:0007669"/>
    <property type="project" value="UniProtKB-EC"/>
</dbReference>
<gene>
    <name evidence="10" type="ORF">EHQ62_01050</name>
</gene>
<feature type="domain" description="Histidine kinase" evidence="9">
    <location>
        <begin position="115"/>
        <end position="307"/>
    </location>
</feature>
<feature type="transmembrane region" description="Helical" evidence="8">
    <location>
        <begin position="6"/>
        <end position="27"/>
    </location>
</feature>
<name>A0A4Z1A4L1_9LEPT</name>
<evidence type="ECO:0000256" key="6">
    <source>
        <dbReference type="ARBA" id="ARBA00022777"/>
    </source>
</evidence>
<keyword evidence="6 10" id="KW-0418">Kinase</keyword>